<organism evidence="1 2">
    <name type="scientific">Rattus norvegicus</name>
    <name type="common">Rat</name>
    <dbReference type="NCBI Taxonomy" id="10116"/>
    <lineage>
        <taxon>Eukaryota</taxon>
        <taxon>Metazoa</taxon>
        <taxon>Chordata</taxon>
        <taxon>Craniata</taxon>
        <taxon>Vertebrata</taxon>
        <taxon>Euteleostomi</taxon>
        <taxon>Mammalia</taxon>
        <taxon>Eutheria</taxon>
        <taxon>Euarchontoglires</taxon>
        <taxon>Glires</taxon>
        <taxon>Rodentia</taxon>
        <taxon>Myomorpha</taxon>
        <taxon>Muroidea</taxon>
        <taxon>Muridae</taxon>
        <taxon>Murinae</taxon>
        <taxon>Rattus</taxon>
    </lineage>
</organism>
<reference evidence="1 2" key="1">
    <citation type="submission" date="2005-07" db="EMBL/GenBank/DDBJ databases">
        <authorList>
            <person name="Mural R.J."/>
            <person name="Li P.W."/>
            <person name="Adams M.D."/>
            <person name="Amanatides P.G."/>
            <person name="Baden-Tillson H."/>
            <person name="Barnstead M."/>
            <person name="Chin S.H."/>
            <person name="Dew I."/>
            <person name="Evans C.A."/>
            <person name="Ferriera S."/>
            <person name="Flanigan M."/>
            <person name="Fosler C."/>
            <person name="Glodek A."/>
            <person name="Gu Z."/>
            <person name="Holt R.A."/>
            <person name="Jennings D."/>
            <person name="Kraft C.L."/>
            <person name="Lu F."/>
            <person name="Nguyen T."/>
            <person name="Nusskern D.R."/>
            <person name="Pfannkoch C.M."/>
            <person name="Sitter C."/>
            <person name="Sutton G.G."/>
            <person name="Venter J.C."/>
            <person name="Wang Z."/>
            <person name="Woodage T."/>
            <person name="Zheng X.H."/>
            <person name="Zhong F."/>
        </authorList>
    </citation>
    <scope>NUCLEOTIDE SEQUENCE [LARGE SCALE GENOMIC DNA]</scope>
    <source>
        <strain>BN</strain>
        <strain evidence="2">Sprague-Dawley</strain>
    </source>
</reference>
<feature type="non-terminal residue" evidence="1">
    <location>
        <position position="41"/>
    </location>
</feature>
<accession>A6K196</accession>
<name>A6K196_RAT</name>
<dbReference type="Proteomes" id="UP000234681">
    <property type="component" value="Chromosome 12"/>
</dbReference>
<evidence type="ECO:0000313" key="2">
    <source>
        <dbReference type="Proteomes" id="UP000234681"/>
    </source>
</evidence>
<evidence type="ECO:0000313" key="1">
    <source>
        <dbReference type="EMBL" id="EDL89554.1"/>
    </source>
</evidence>
<sequence length="41" mass="4724">MFCPPCTSWSRHLLKVCDCVSANSSELKSKCFQPQEMIFQL</sequence>
<gene>
    <name evidence="1" type="ORF">rCG_42577</name>
</gene>
<dbReference type="AlphaFoldDB" id="A6K196"/>
<dbReference type="EMBL" id="CH474012">
    <property type="protein sequence ID" value="EDL89554.1"/>
    <property type="molecule type" value="Genomic_DNA"/>
</dbReference>
<protein>
    <submittedName>
        <fullName evidence="1">RCG42577</fullName>
    </submittedName>
</protein>
<proteinExistence type="predicted"/>